<protein>
    <submittedName>
        <fullName evidence="2">Uncharacterized protein</fullName>
    </submittedName>
</protein>
<keyword evidence="3" id="KW-1185">Reference proteome</keyword>
<comment type="caution">
    <text evidence="2">The sequence shown here is derived from an EMBL/GenBank/DDBJ whole genome shotgun (WGS) entry which is preliminary data.</text>
</comment>
<evidence type="ECO:0000256" key="1">
    <source>
        <dbReference type="SAM" id="Phobius"/>
    </source>
</evidence>
<dbReference type="Proteomes" id="UP000252770">
    <property type="component" value="Unassembled WGS sequence"/>
</dbReference>
<keyword evidence="1" id="KW-0812">Transmembrane</keyword>
<evidence type="ECO:0000313" key="3">
    <source>
        <dbReference type="Proteomes" id="UP000252770"/>
    </source>
</evidence>
<keyword evidence="1" id="KW-0472">Membrane</keyword>
<dbReference type="RefSeq" id="WP_114126559.1">
    <property type="nucleotide sequence ID" value="NZ_QOUI01000005.1"/>
</dbReference>
<dbReference type="AlphaFoldDB" id="A0A367YXR8"/>
<sequence length="59" mass="7060">MWAFLSARLRMWLVFAVVVPLVTAVLAVVRRQLEKRYGPDHAVVRNLARLERFGRRRRR</sequence>
<reference evidence="2 3" key="1">
    <citation type="submission" date="2018-07" db="EMBL/GenBank/DDBJ databases">
        <title>Desertimonas flava gen. nov. sp. nov.</title>
        <authorList>
            <person name="Liu S."/>
        </authorList>
    </citation>
    <scope>NUCLEOTIDE SEQUENCE [LARGE SCALE GENOMIC DNA]</scope>
    <source>
        <strain evidence="2 3">16Sb5-5</strain>
    </source>
</reference>
<organism evidence="2 3">
    <name type="scientific">Desertihabitans brevis</name>
    <dbReference type="NCBI Taxonomy" id="2268447"/>
    <lineage>
        <taxon>Bacteria</taxon>
        <taxon>Bacillati</taxon>
        <taxon>Actinomycetota</taxon>
        <taxon>Actinomycetes</taxon>
        <taxon>Propionibacteriales</taxon>
        <taxon>Propionibacteriaceae</taxon>
        <taxon>Desertihabitans</taxon>
    </lineage>
</organism>
<dbReference type="EMBL" id="QOUI01000005">
    <property type="protein sequence ID" value="RCK69802.1"/>
    <property type="molecule type" value="Genomic_DNA"/>
</dbReference>
<name>A0A367YXR8_9ACTN</name>
<accession>A0A367YXR8</accession>
<keyword evidence="1" id="KW-1133">Transmembrane helix</keyword>
<evidence type="ECO:0000313" key="2">
    <source>
        <dbReference type="EMBL" id="RCK69802.1"/>
    </source>
</evidence>
<proteinExistence type="predicted"/>
<gene>
    <name evidence="2" type="ORF">DT076_10260</name>
</gene>
<feature type="transmembrane region" description="Helical" evidence="1">
    <location>
        <begin position="12"/>
        <end position="29"/>
    </location>
</feature>